<dbReference type="PANTHER" id="PTHR43032">
    <property type="entry name" value="PROTEIN-METHIONINE-SULFOXIDE REDUCTASE"/>
    <property type="match status" value="1"/>
</dbReference>
<name>A0A6G7XFJ5_9MICO</name>
<evidence type="ECO:0000313" key="2">
    <source>
        <dbReference type="EMBL" id="QIK63167.1"/>
    </source>
</evidence>
<dbReference type="KEGG" id="lvi:G7068_08130"/>
<dbReference type="PROSITE" id="PS51318">
    <property type="entry name" value="TAT"/>
    <property type="match status" value="1"/>
</dbReference>
<dbReference type="NCBIfam" id="TIGR01409">
    <property type="entry name" value="TAT_signal_seq"/>
    <property type="match status" value="1"/>
</dbReference>
<evidence type="ECO:0000259" key="1">
    <source>
        <dbReference type="Pfam" id="PF00174"/>
    </source>
</evidence>
<dbReference type="AlphaFoldDB" id="A0A6G7XFJ5"/>
<dbReference type="GO" id="GO:0016491">
    <property type="term" value="F:oxidoreductase activity"/>
    <property type="evidence" value="ECO:0007669"/>
    <property type="project" value="InterPro"/>
</dbReference>
<dbReference type="InterPro" id="IPR019546">
    <property type="entry name" value="TAT_signal_bac_arc"/>
</dbReference>
<dbReference type="Gene3D" id="3.90.420.10">
    <property type="entry name" value="Oxidoreductase, molybdopterin-binding domain"/>
    <property type="match status" value="1"/>
</dbReference>
<dbReference type="Pfam" id="PF00174">
    <property type="entry name" value="Oxidored_molyb"/>
    <property type="match status" value="1"/>
</dbReference>
<proteinExistence type="predicted"/>
<protein>
    <submittedName>
        <fullName evidence="2">Molybdopterin-dependent oxidoreductase</fullName>
    </submittedName>
</protein>
<dbReference type="InterPro" id="IPR006311">
    <property type="entry name" value="TAT_signal"/>
</dbReference>
<dbReference type="SUPFAM" id="SSF56524">
    <property type="entry name" value="Oxidoreductase molybdopterin-binding domain"/>
    <property type="match status" value="1"/>
</dbReference>
<organism evidence="2 3">
    <name type="scientific">Leucobacter viscericola</name>
    <dbReference type="NCBI Taxonomy" id="2714935"/>
    <lineage>
        <taxon>Bacteria</taxon>
        <taxon>Bacillati</taxon>
        <taxon>Actinomycetota</taxon>
        <taxon>Actinomycetes</taxon>
        <taxon>Micrococcales</taxon>
        <taxon>Microbacteriaceae</taxon>
        <taxon>Leucobacter</taxon>
    </lineage>
</organism>
<evidence type="ECO:0000313" key="3">
    <source>
        <dbReference type="Proteomes" id="UP000502677"/>
    </source>
</evidence>
<dbReference type="PANTHER" id="PTHR43032:SF2">
    <property type="entry name" value="BLL0505 PROTEIN"/>
    <property type="match status" value="1"/>
</dbReference>
<reference evidence="2 3" key="1">
    <citation type="submission" date="2020-03" db="EMBL/GenBank/DDBJ databases">
        <title>Leucobacter sp. nov., isolated from beetles.</title>
        <authorList>
            <person name="Hyun D.-W."/>
            <person name="Bae J.-W."/>
        </authorList>
    </citation>
    <scope>NUCLEOTIDE SEQUENCE [LARGE SCALE GENOMIC DNA]</scope>
    <source>
        <strain evidence="2 3">HDW9C</strain>
    </source>
</reference>
<dbReference type="Proteomes" id="UP000502677">
    <property type="component" value="Chromosome"/>
</dbReference>
<accession>A0A6G7XFJ5</accession>
<dbReference type="CDD" id="cd00321">
    <property type="entry name" value="SO_family_Moco"/>
    <property type="match status" value="1"/>
</dbReference>
<dbReference type="InterPro" id="IPR008335">
    <property type="entry name" value="Mopterin_OxRdtase_euk"/>
</dbReference>
<dbReference type="InterPro" id="IPR036374">
    <property type="entry name" value="OxRdtase_Mopterin-bd_sf"/>
</dbReference>
<dbReference type="PRINTS" id="PR00407">
    <property type="entry name" value="EUMOPTERIN"/>
</dbReference>
<dbReference type="InterPro" id="IPR000572">
    <property type="entry name" value="OxRdtase_Mopterin-bd_dom"/>
</dbReference>
<gene>
    <name evidence="2" type="ORF">G7068_08130</name>
</gene>
<dbReference type="RefSeq" id="WP_166290971.1">
    <property type="nucleotide sequence ID" value="NZ_CP049863.1"/>
</dbReference>
<feature type="domain" description="Oxidoreductase molybdopterin-binding" evidence="1">
    <location>
        <begin position="69"/>
        <end position="201"/>
    </location>
</feature>
<dbReference type="EMBL" id="CP049863">
    <property type="protein sequence ID" value="QIK63167.1"/>
    <property type="molecule type" value="Genomic_DNA"/>
</dbReference>
<sequence>MTNSDHLARRRFLTGVGVGSALLGVAALTHSALQPGPYSLAHPRSRLDSPQDVPVNRSARQAGVVDMATDSRWRLRVRNDADFEELTLTDLDAMPQRREVLPIACVEGWTVSASWEGVRLRDLLDRVNVPADATVRLRSMQQRGAFSTTLMEPQYARHPKTLLALRLNGEQLDLDHGYPARIIAPGRPGVLQTKWLQSIEAI</sequence>
<keyword evidence="3" id="KW-1185">Reference proteome</keyword>